<feature type="transmembrane region" description="Helical" evidence="7">
    <location>
        <begin position="91"/>
        <end position="110"/>
    </location>
</feature>
<feature type="transmembrane region" description="Helical" evidence="7">
    <location>
        <begin position="15"/>
        <end position="33"/>
    </location>
</feature>
<evidence type="ECO:0000313" key="8">
    <source>
        <dbReference type="Proteomes" id="UP000675920"/>
    </source>
</evidence>
<dbReference type="Proteomes" id="UP000675920">
    <property type="component" value="Unplaced"/>
</dbReference>
<keyword evidence="8" id="KW-1185">Reference proteome</keyword>
<proteinExistence type="inferred from homology"/>
<dbReference type="Pfam" id="PF07681">
    <property type="entry name" value="DoxX"/>
    <property type="match status" value="1"/>
</dbReference>
<keyword evidence="3" id="KW-1003">Cell membrane</keyword>
<keyword evidence="5 7" id="KW-1133">Transmembrane helix</keyword>
<comment type="similarity">
    <text evidence="2">Belongs to the DoxX family.</text>
</comment>
<feature type="transmembrane region" description="Helical" evidence="7">
    <location>
        <begin position="122"/>
        <end position="141"/>
    </location>
</feature>
<evidence type="ECO:0000256" key="3">
    <source>
        <dbReference type="ARBA" id="ARBA00022475"/>
    </source>
</evidence>
<reference evidence="9" key="1">
    <citation type="journal article" date="2004" name="Mol. Microbiol.">
        <title>Coupling of the pathway of sulphur oxidation to dioxygen reduction: characterization of a novel membrane-bound thiosulphate:quinone oxidoreductase.</title>
        <authorList>
            <person name="Muller F.H."/>
            <person name="Bandeiras T.M."/>
            <person name="Urich T."/>
            <person name="Teixeira M."/>
            <person name="Gomes C.M."/>
            <person name="Kletzin A."/>
        </authorList>
    </citation>
    <scope>NUCLEOTIDE SEQUENCE</scope>
</reference>
<evidence type="ECO:0000256" key="2">
    <source>
        <dbReference type="ARBA" id="ARBA00006679"/>
    </source>
</evidence>
<evidence type="ECO:0000256" key="6">
    <source>
        <dbReference type="ARBA" id="ARBA00023136"/>
    </source>
</evidence>
<dbReference type="PANTHER" id="PTHR33452:SF1">
    <property type="entry name" value="INNER MEMBRANE PROTEIN YPHA-RELATED"/>
    <property type="match status" value="1"/>
</dbReference>
<protein>
    <submittedName>
        <fullName evidence="9">DoxX family protein</fullName>
    </submittedName>
</protein>
<evidence type="ECO:0000313" key="9">
    <source>
        <dbReference type="RefSeq" id="WP_028310542.1"/>
    </source>
</evidence>
<evidence type="ECO:0000256" key="5">
    <source>
        <dbReference type="ARBA" id="ARBA00022989"/>
    </source>
</evidence>
<dbReference type="PANTHER" id="PTHR33452">
    <property type="entry name" value="OXIDOREDUCTASE CATD-RELATED"/>
    <property type="match status" value="1"/>
</dbReference>
<accession>A0A8B6X226</accession>
<comment type="subcellular location">
    <subcellularLocation>
        <location evidence="1">Cell membrane</location>
        <topology evidence="1">Multi-pass membrane protein</topology>
    </subcellularLocation>
</comment>
<sequence>MNPVLTLWSPVDRLLAGWGLSLWLLALRLYVGWQFFHSGMLKLADWDSTLALFESEYAVPLLPPHLAAVAGAAGELLLPPLLFVGLLTRPAALALAAVNAVAVISYPALFGFECPAAIQSHAWWGAALIGLGCAGGGRLSLDAWRARHRCAD</sequence>
<dbReference type="RefSeq" id="WP_028310542.1">
    <property type="nucleotide sequence ID" value="NZ_AXWS01000007.1"/>
</dbReference>
<reference evidence="9" key="2">
    <citation type="journal article" date="2015" name="Cell Host Microbe">
        <title>The Oxidative Stress Network of Mycobacterium tuberculosis Reveals Coordination between Radical Detoxification Systems.</title>
        <authorList>
            <person name="Nambi S."/>
            <person name="Long J.E."/>
            <person name="Mishra B.B."/>
            <person name="Baker R."/>
            <person name="Murphy K.C."/>
            <person name="Olive A.J."/>
            <person name="Nguyen H.P."/>
            <person name="Shaffer S.A."/>
            <person name="Sassetti C.M."/>
        </authorList>
    </citation>
    <scope>NUCLEOTIDE SEQUENCE</scope>
</reference>
<dbReference type="InterPro" id="IPR032808">
    <property type="entry name" value="DoxX"/>
</dbReference>
<evidence type="ECO:0000256" key="7">
    <source>
        <dbReference type="SAM" id="Phobius"/>
    </source>
</evidence>
<keyword evidence="6 7" id="KW-0472">Membrane</keyword>
<reference evidence="9" key="3">
    <citation type="submission" date="2025-08" db="UniProtKB">
        <authorList>
            <consortium name="RefSeq"/>
        </authorList>
    </citation>
    <scope>IDENTIFICATION</scope>
</reference>
<dbReference type="InterPro" id="IPR051907">
    <property type="entry name" value="DoxX-like_oxidoreductase"/>
</dbReference>
<evidence type="ECO:0000256" key="4">
    <source>
        <dbReference type="ARBA" id="ARBA00022692"/>
    </source>
</evidence>
<keyword evidence="4 7" id="KW-0812">Transmembrane</keyword>
<name>A0A8B6X226_9BURK</name>
<organism evidence="8 9">
    <name type="scientific">Derxia gummosa DSM 723</name>
    <dbReference type="NCBI Taxonomy" id="1121388"/>
    <lineage>
        <taxon>Bacteria</taxon>
        <taxon>Pseudomonadati</taxon>
        <taxon>Pseudomonadota</taxon>
        <taxon>Betaproteobacteria</taxon>
        <taxon>Burkholderiales</taxon>
        <taxon>Alcaligenaceae</taxon>
        <taxon>Derxia</taxon>
    </lineage>
</organism>
<dbReference type="AlphaFoldDB" id="A0A8B6X226"/>
<evidence type="ECO:0000256" key="1">
    <source>
        <dbReference type="ARBA" id="ARBA00004651"/>
    </source>
</evidence>
<dbReference type="GO" id="GO:0005886">
    <property type="term" value="C:plasma membrane"/>
    <property type="evidence" value="ECO:0007669"/>
    <property type="project" value="UniProtKB-SubCell"/>
</dbReference>